<reference evidence="12" key="1">
    <citation type="journal article" date="2021" name="PeerJ">
        <title>Extensive microbial diversity within the chicken gut microbiome revealed by metagenomics and culture.</title>
        <authorList>
            <person name="Gilroy R."/>
            <person name="Ravi A."/>
            <person name="Getino M."/>
            <person name="Pursley I."/>
            <person name="Horton D.L."/>
            <person name="Alikhan N.F."/>
            <person name="Baker D."/>
            <person name="Gharbi K."/>
            <person name="Hall N."/>
            <person name="Watson M."/>
            <person name="Adriaenssens E.M."/>
            <person name="Foster-Nyarko E."/>
            <person name="Jarju S."/>
            <person name="Secka A."/>
            <person name="Antonio M."/>
            <person name="Oren A."/>
            <person name="Chaudhuri R.R."/>
            <person name="La Ragione R."/>
            <person name="Hildebrand F."/>
            <person name="Pallen M.J."/>
        </authorList>
    </citation>
    <scope>NUCLEOTIDE SEQUENCE</scope>
    <source>
        <strain evidence="12">6627</strain>
    </source>
</reference>
<dbReference type="SUPFAM" id="SSF55060">
    <property type="entry name" value="GHMP Kinase, C-terminal domain"/>
    <property type="match status" value="1"/>
</dbReference>
<protein>
    <recommendedName>
        <fullName evidence="3 9">4-diphosphocytidyl-2-C-methyl-D-erythritol kinase</fullName>
        <shortName evidence="9">CMK</shortName>
        <ecNumber evidence="2 9">2.7.1.148</ecNumber>
    </recommendedName>
    <alternativeName>
        <fullName evidence="8 9">4-(cytidine-5'-diphospho)-2-C-methyl-D-erythritol kinase</fullName>
    </alternativeName>
</protein>
<accession>A0A9D2AAZ4</accession>
<dbReference type="InterPro" id="IPR004424">
    <property type="entry name" value="IspE"/>
</dbReference>
<dbReference type="Proteomes" id="UP000823963">
    <property type="component" value="Unassembled WGS sequence"/>
</dbReference>
<gene>
    <name evidence="9" type="primary">ispE</name>
    <name evidence="12" type="ORF">H9861_06000</name>
</gene>
<comment type="similarity">
    <text evidence="1 9">Belongs to the GHMP kinase family. IspE subfamily.</text>
</comment>
<comment type="catalytic activity">
    <reaction evidence="9">
        <text>4-CDP-2-C-methyl-D-erythritol + ATP = 4-CDP-2-C-methyl-D-erythritol 2-phosphate + ADP + H(+)</text>
        <dbReference type="Rhea" id="RHEA:18437"/>
        <dbReference type="ChEBI" id="CHEBI:15378"/>
        <dbReference type="ChEBI" id="CHEBI:30616"/>
        <dbReference type="ChEBI" id="CHEBI:57823"/>
        <dbReference type="ChEBI" id="CHEBI:57919"/>
        <dbReference type="ChEBI" id="CHEBI:456216"/>
        <dbReference type="EC" id="2.7.1.148"/>
    </reaction>
</comment>
<keyword evidence="4 9" id="KW-0808">Transferase</keyword>
<proteinExistence type="inferred from homology"/>
<name>A0A9D2AAZ4_9LACO</name>
<comment type="function">
    <text evidence="9">Catalyzes the phosphorylation of the position 2 hydroxy group of 4-diphosphocytidyl-2C-methyl-D-erythritol.</text>
</comment>
<keyword evidence="7 9" id="KW-0067">ATP-binding</keyword>
<dbReference type="PANTHER" id="PTHR43527">
    <property type="entry name" value="4-DIPHOSPHOCYTIDYL-2-C-METHYL-D-ERYTHRITOL KINASE, CHLOROPLASTIC"/>
    <property type="match status" value="1"/>
</dbReference>
<evidence type="ECO:0000256" key="8">
    <source>
        <dbReference type="ARBA" id="ARBA00032554"/>
    </source>
</evidence>
<comment type="caution">
    <text evidence="12">The sequence shown here is derived from an EMBL/GenBank/DDBJ whole genome shotgun (WGS) entry which is preliminary data.</text>
</comment>
<dbReference type="GO" id="GO:0016114">
    <property type="term" value="P:terpenoid biosynthetic process"/>
    <property type="evidence" value="ECO:0007669"/>
    <property type="project" value="UniProtKB-UniRule"/>
</dbReference>
<dbReference type="GO" id="GO:0019288">
    <property type="term" value="P:isopentenyl diphosphate biosynthetic process, methylerythritol 4-phosphate pathway"/>
    <property type="evidence" value="ECO:0007669"/>
    <property type="project" value="UniProtKB-UniRule"/>
</dbReference>
<evidence type="ECO:0000256" key="4">
    <source>
        <dbReference type="ARBA" id="ARBA00022679"/>
    </source>
</evidence>
<dbReference type="Gene3D" id="3.30.230.10">
    <property type="match status" value="1"/>
</dbReference>
<dbReference type="Pfam" id="PF08544">
    <property type="entry name" value="GHMP_kinases_C"/>
    <property type="match status" value="1"/>
</dbReference>
<dbReference type="NCBIfam" id="TIGR00154">
    <property type="entry name" value="ispE"/>
    <property type="match status" value="1"/>
</dbReference>
<organism evidence="12 13">
    <name type="scientific">Candidatus Ligilactobacillus excrementigallinarum</name>
    <dbReference type="NCBI Taxonomy" id="2838641"/>
    <lineage>
        <taxon>Bacteria</taxon>
        <taxon>Bacillati</taxon>
        <taxon>Bacillota</taxon>
        <taxon>Bacilli</taxon>
        <taxon>Lactobacillales</taxon>
        <taxon>Lactobacillaceae</taxon>
        <taxon>Ligilactobacillus</taxon>
    </lineage>
</organism>
<dbReference type="InterPro" id="IPR020568">
    <property type="entry name" value="Ribosomal_Su5_D2-typ_SF"/>
</dbReference>
<dbReference type="Pfam" id="PF00288">
    <property type="entry name" value="GHMP_kinases_N"/>
    <property type="match status" value="1"/>
</dbReference>
<dbReference type="PANTHER" id="PTHR43527:SF2">
    <property type="entry name" value="4-DIPHOSPHOCYTIDYL-2-C-METHYL-D-ERYTHRITOL KINASE, CHLOROPLASTIC"/>
    <property type="match status" value="1"/>
</dbReference>
<dbReference type="InterPro" id="IPR036554">
    <property type="entry name" value="GHMP_kinase_C_sf"/>
</dbReference>
<dbReference type="EMBL" id="DXFP01000054">
    <property type="protein sequence ID" value="HIX02290.1"/>
    <property type="molecule type" value="Genomic_DNA"/>
</dbReference>
<dbReference type="InterPro" id="IPR006204">
    <property type="entry name" value="GHMP_kinase_N_dom"/>
</dbReference>
<evidence type="ECO:0000256" key="5">
    <source>
        <dbReference type="ARBA" id="ARBA00022741"/>
    </source>
</evidence>
<dbReference type="EC" id="2.7.1.148" evidence="2 9"/>
<evidence type="ECO:0000259" key="10">
    <source>
        <dbReference type="Pfam" id="PF00288"/>
    </source>
</evidence>
<reference evidence="12" key="2">
    <citation type="submission" date="2021-04" db="EMBL/GenBank/DDBJ databases">
        <authorList>
            <person name="Gilroy R."/>
        </authorList>
    </citation>
    <scope>NUCLEOTIDE SEQUENCE</scope>
    <source>
        <strain evidence="12">6627</strain>
    </source>
</reference>
<keyword evidence="5 9" id="KW-0547">Nucleotide-binding</keyword>
<dbReference type="GO" id="GO:0050515">
    <property type="term" value="F:4-(cytidine 5'-diphospho)-2-C-methyl-D-erythritol kinase activity"/>
    <property type="evidence" value="ECO:0007669"/>
    <property type="project" value="UniProtKB-UniRule"/>
</dbReference>
<keyword evidence="9" id="KW-0414">Isoprene biosynthesis</keyword>
<evidence type="ECO:0000256" key="6">
    <source>
        <dbReference type="ARBA" id="ARBA00022777"/>
    </source>
</evidence>
<dbReference type="PIRSF" id="PIRSF010376">
    <property type="entry name" value="IspE"/>
    <property type="match status" value="1"/>
</dbReference>
<dbReference type="SUPFAM" id="SSF54211">
    <property type="entry name" value="Ribosomal protein S5 domain 2-like"/>
    <property type="match status" value="1"/>
</dbReference>
<feature type="active site" evidence="9">
    <location>
        <position position="137"/>
    </location>
</feature>
<dbReference type="HAMAP" id="MF_00061">
    <property type="entry name" value="IspE"/>
    <property type="match status" value="1"/>
</dbReference>
<feature type="domain" description="GHMP kinase C-terminal" evidence="11">
    <location>
        <begin position="200"/>
        <end position="275"/>
    </location>
</feature>
<dbReference type="Gene3D" id="3.30.70.890">
    <property type="entry name" value="GHMP kinase, C-terminal domain"/>
    <property type="match status" value="1"/>
</dbReference>
<feature type="active site" evidence="9">
    <location>
        <position position="10"/>
    </location>
</feature>
<evidence type="ECO:0000313" key="12">
    <source>
        <dbReference type="EMBL" id="HIX02290.1"/>
    </source>
</evidence>
<evidence type="ECO:0000256" key="1">
    <source>
        <dbReference type="ARBA" id="ARBA00009684"/>
    </source>
</evidence>
<keyword evidence="6 9" id="KW-0418">Kinase</keyword>
<dbReference type="GO" id="GO:0005524">
    <property type="term" value="F:ATP binding"/>
    <property type="evidence" value="ECO:0007669"/>
    <property type="project" value="UniProtKB-UniRule"/>
</dbReference>
<evidence type="ECO:0000256" key="7">
    <source>
        <dbReference type="ARBA" id="ARBA00022840"/>
    </source>
</evidence>
<comment type="pathway">
    <text evidence="9">Isoprenoid biosynthesis; isopentenyl diphosphate biosynthesis via DXP pathway; isopentenyl diphosphate from 1-deoxy-D-xylulose 5-phosphate: step 3/6.</text>
</comment>
<evidence type="ECO:0000256" key="3">
    <source>
        <dbReference type="ARBA" id="ARBA00017473"/>
    </source>
</evidence>
<dbReference type="AlphaFoldDB" id="A0A9D2AAZ4"/>
<evidence type="ECO:0000313" key="13">
    <source>
        <dbReference type="Proteomes" id="UP000823963"/>
    </source>
</evidence>
<evidence type="ECO:0000256" key="2">
    <source>
        <dbReference type="ARBA" id="ARBA00012052"/>
    </source>
</evidence>
<dbReference type="InterPro" id="IPR014721">
    <property type="entry name" value="Ribsml_uS5_D2-typ_fold_subgr"/>
</dbReference>
<evidence type="ECO:0000259" key="11">
    <source>
        <dbReference type="Pfam" id="PF08544"/>
    </source>
</evidence>
<sequence>MEILEKAPAKLNLSLDALFRHLDGDPEWKMVMTAIDLADYVHIQTSHSSSDIKVLTNTGFLPQDQRNLAFQAAKVLQSRFDIQEGVTITIDKRIPVSAGMGGGSADAGAVLRGLNQLWNLNLSLQQLAEIGLEIDSDVPFCVYSCPALVEGKGEKITPLGSLNPLWFVVAKPKASVSTPSILKQIDFSEIQHWDVQKVVTAIQNADWNTLTTCMGNSLEPITAQKYPEITRIKDKMLKFGAQAAQMSGTGPTVFGIAQTESRAQHIYNSLRGFCKEVYLVRPFNLMACSN</sequence>
<feature type="domain" description="GHMP kinase N-terminal" evidence="10">
    <location>
        <begin position="67"/>
        <end position="144"/>
    </location>
</feature>
<feature type="binding site" evidence="9">
    <location>
        <begin position="95"/>
        <end position="105"/>
    </location>
    <ligand>
        <name>ATP</name>
        <dbReference type="ChEBI" id="CHEBI:30616"/>
    </ligand>
</feature>
<dbReference type="InterPro" id="IPR013750">
    <property type="entry name" value="GHMP_kinase_C_dom"/>
</dbReference>
<evidence type="ECO:0000256" key="9">
    <source>
        <dbReference type="HAMAP-Rule" id="MF_00061"/>
    </source>
</evidence>